<dbReference type="EMBL" id="MU277283">
    <property type="protein sequence ID" value="KAI0055668.1"/>
    <property type="molecule type" value="Genomic_DNA"/>
</dbReference>
<proteinExistence type="predicted"/>
<name>A0ACB8SHD5_9AGAM</name>
<sequence length="370" mass="40954">MSDKHASSQKRRPEDSVDDLGPQRKEMWRTHTAKKLKAASDTRRSGQWHTSPPSSSATSNFRPKSSNQANRYTRAASPPTTVSREAPIIGISQPSDHIMHSTPNYRDREAPSILVEPLPPGAHSRIRSRLFLHDKEEFDHASQFRAKLERFAYMPDVSPSKLARASSRAVPYTLSRAAVPIAPIKKIMRNTKSRLLPDIPDSDLAALFKCPSCQTAWTIRKTSASKATHISICARKKGYAPETHQVLIRRELVAHLTEQEAASTSVEIEGPLPKTHLGQIIEGVGSTKRHRRPEVEVTVKRPSQSRIHILDRARRLLGGTPVPALQSTQAFGPSKIVEHCGQRSASDFPNGCLATAPWFAGSECIQAEES</sequence>
<reference evidence="1" key="1">
    <citation type="submission" date="2021-03" db="EMBL/GenBank/DDBJ databases">
        <authorList>
            <consortium name="DOE Joint Genome Institute"/>
            <person name="Ahrendt S."/>
            <person name="Looney B.P."/>
            <person name="Miyauchi S."/>
            <person name="Morin E."/>
            <person name="Drula E."/>
            <person name="Courty P.E."/>
            <person name="Chicoki N."/>
            <person name="Fauchery L."/>
            <person name="Kohler A."/>
            <person name="Kuo A."/>
            <person name="Labutti K."/>
            <person name="Pangilinan J."/>
            <person name="Lipzen A."/>
            <person name="Riley R."/>
            <person name="Andreopoulos W."/>
            <person name="He G."/>
            <person name="Johnson J."/>
            <person name="Barry K.W."/>
            <person name="Grigoriev I.V."/>
            <person name="Nagy L."/>
            <person name="Hibbett D."/>
            <person name="Henrissat B."/>
            <person name="Matheny P.B."/>
            <person name="Labbe J."/>
            <person name="Martin F."/>
        </authorList>
    </citation>
    <scope>NUCLEOTIDE SEQUENCE</scope>
    <source>
        <strain evidence="1">HHB10654</strain>
    </source>
</reference>
<protein>
    <submittedName>
        <fullName evidence="1">Uncharacterized protein</fullName>
    </submittedName>
</protein>
<dbReference type="Proteomes" id="UP000814140">
    <property type="component" value="Unassembled WGS sequence"/>
</dbReference>
<organism evidence="1 2">
    <name type="scientific">Artomyces pyxidatus</name>
    <dbReference type="NCBI Taxonomy" id="48021"/>
    <lineage>
        <taxon>Eukaryota</taxon>
        <taxon>Fungi</taxon>
        <taxon>Dikarya</taxon>
        <taxon>Basidiomycota</taxon>
        <taxon>Agaricomycotina</taxon>
        <taxon>Agaricomycetes</taxon>
        <taxon>Russulales</taxon>
        <taxon>Auriscalpiaceae</taxon>
        <taxon>Artomyces</taxon>
    </lineage>
</organism>
<comment type="caution">
    <text evidence="1">The sequence shown here is derived from an EMBL/GenBank/DDBJ whole genome shotgun (WGS) entry which is preliminary data.</text>
</comment>
<evidence type="ECO:0000313" key="2">
    <source>
        <dbReference type="Proteomes" id="UP000814140"/>
    </source>
</evidence>
<reference evidence="1" key="2">
    <citation type="journal article" date="2022" name="New Phytol.">
        <title>Evolutionary transition to the ectomycorrhizal habit in the genomes of a hyperdiverse lineage of mushroom-forming fungi.</title>
        <authorList>
            <person name="Looney B."/>
            <person name="Miyauchi S."/>
            <person name="Morin E."/>
            <person name="Drula E."/>
            <person name="Courty P.E."/>
            <person name="Kohler A."/>
            <person name="Kuo A."/>
            <person name="LaButti K."/>
            <person name="Pangilinan J."/>
            <person name="Lipzen A."/>
            <person name="Riley R."/>
            <person name="Andreopoulos W."/>
            <person name="He G."/>
            <person name="Johnson J."/>
            <person name="Nolan M."/>
            <person name="Tritt A."/>
            <person name="Barry K.W."/>
            <person name="Grigoriev I.V."/>
            <person name="Nagy L.G."/>
            <person name="Hibbett D."/>
            <person name="Henrissat B."/>
            <person name="Matheny P.B."/>
            <person name="Labbe J."/>
            <person name="Martin F.M."/>
        </authorList>
    </citation>
    <scope>NUCLEOTIDE SEQUENCE</scope>
    <source>
        <strain evidence="1">HHB10654</strain>
    </source>
</reference>
<accession>A0ACB8SHD5</accession>
<evidence type="ECO:0000313" key="1">
    <source>
        <dbReference type="EMBL" id="KAI0055668.1"/>
    </source>
</evidence>
<keyword evidence="2" id="KW-1185">Reference proteome</keyword>
<gene>
    <name evidence="1" type="ORF">BV25DRAFT_1921629</name>
</gene>